<dbReference type="OrthoDB" id="10394949at2759"/>
<feature type="compositionally biased region" description="Low complexity" evidence="1">
    <location>
        <begin position="565"/>
        <end position="575"/>
    </location>
</feature>
<dbReference type="PANTHER" id="PTHR48176:SF1">
    <property type="entry name" value="DDRGK DOMAIN-CONTAINING PROTEIN 1"/>
    <property type="match status" value="1"/>
</dbReference>
<feature type="compositionally biased region" description="Polar residues" evidence="1">
    <location>
        <begin position="212"/>
        <end position="226"/>
    </location>
</feature>
<feature type="compositionally biased region" description="Basic and acidic residues" evidence="1">
    <location>
        <begin position="592"/>
        <end position="606"/>
    </location>
</feature>
<evidence type="ECO:0000313" key="2">
    <source>
        <dbReference type="EMBL" id="CAG9982116.1"/>
    </source>
</evidence>
<feature type="compositionally biased region" description="Low complexity" evidence="1">
    <location>
        <begin position="582"/>
        <end position="591"/>
    </location>
</feature>
<evidence type="ECO:0000256" key="1">
    <source>
        <dbReference type="SAM" id="MobiDB-lite"/>
    </source>
</evidence>
<comment type="caution">
    <text evidence="2">The sequence shown here is derived from an EMBL/GenBank/DDBJ whole genome shotgun (WGS) entry which is preliminary data.</text>
</comment>
<dbReference type="AlphaFoldDB" id="A0A9N9XZ65"/>
<feature type="region of interest" description="Disordered" evidence="1">
    <location>
        <begin position="557"/>
        <end position="679"/>
    </location>
</feature>
<proteinExistence type="predicted"/>
<feature type="region of interest" description="Disordered" evidence="1">
    <location>
        <begin position="714"/>
        <end position="767"/>
    </location>
</feature>
<reference evidence="3" key="1">
    <citation type="submission" date="2019-06" db="EMBL/GenBank/DDBJ databases">
        <authorList>
            <person name="Broberg M."/>
        </authorList>
    </citation>
    <scope>NUCLEOTIDE SEQUENCE [LARGE SCALE GENOMIC DNA]</scope>
</reference>
<feature type="compositionally biased region" description="Basic and acidic residues" evidence="1">
    <location>
        <begin position="720"/>
        <end position="732"/>
    </location>
</feature>
<dbReference type="GO" id="GO:0044389">
    <property type="term" value="F:ubiquitin-like protein ligase binding"/>
    <property type="evidence" value="ECO:0007669"/>
    <property type="project" value="TreeGrafter"/>
</dbReference>
<dbReference type="EMBL" id="CABFNO020001331">
    <property type="protein sequence ID" value="CAG9982116.1"/>
    <property type="molecule type" value="Genomic_DNA"/>
</dbReference>
<sequence length="881" mass="98086">MASNQPGNSHRRPSLIPQPNGSSRRQWARKSTSNASRGSIAAGSAASVGCEPSENENIDDDLPASDSASHASLTPAASPRTSKAHRRSFKDDPTRQTGAAPEQPPSVPPAPNVRRGPADGAQRPFYPEQSWKRIYGYSQPLVPMRTNLRIPLISDQQPAPAGGPPPLRPSYPSYPPHTVNYATDFPDSPQMSQQQGAQTSDDDFRPPRRTYNKTTNNANHSQASHNLRQRLGGDARATGDSNLPPYGSHGPSNGHFQEARPAWTGYNAYGQGHYQGYPYHPPSFYYNPPGPQLPPDTVPSPVKTRKTDPPPPDPEKLKLEAEIRAYKAAQEQAKAAERQRELEAQIRKDAEGAFQRRMDDMRKAQEDAKREIGRAKAEAERAMRERVEAEAQAQEERRKAHAELVQKVEQDTRRRLQAELEASEEMRRQEAKQREEIENTALRRAQAMLKAEEDAKMLAEKAEAERAEAMKKTLMEELQQLQVSEHERLEEEIKAKVEMERVVQPNCDEVMERLQQEQEVLVQRLTVQSMEEITSLGNDILLELKRERKAITDLLMSERGPPRLPRGMPRGIIGINAGTRHSSSASSSGSSDSERQHALTEEDLKSESSALRGRRLPDGESIRVPTCPAAPDPPTRGTPFRNSSPGSVSMTSQPPSRRRHRNYSESRRKRLNKDKKPLPFPVENLANLIVDSLMTRLEDIREREMVSSVDTLSRRGRSLTRLDDDGQGRFEHGNMASHSSVSSNQSPTTPKACDSISQSPLDSAGGRSYIEVFPEPSTEGARGMENAQTAHNAKIGAEDVNVNERNVRRPSNFGKSSYIRRPSELTTGLVSDEDMKKDGLGLDFLRALSADSEDAMKEFSNSSLGTWDESFMDEDLINLND</sequence>
<feature type="compositionally biased region" description="Low complexity" evidence="1">
    <location>
        <begin position="33"/>
        <end position="49"/>
    </location>
</feature>
<feature type="region of interest" description="Disordered" evidence="1">
    <location>
        <begin position="281"/>
        <end position="316"/>
    </location>
</feature>
<reference evidence="2 3" key="2">
    <citation type="submission" date="2021-10" db="EMBL/GenBank/DDBJ databases">
        <authorList>
            <person name="Piombo E."/>
        </authorList>
    </citation>
    <scope>NUCLEOTIDE SEQUENCE [LARGE SCALE GENOMIC DNA]</scope>
</reference>
<accession>A0A9N9XZ65</accession>
<feature type="compositionally biased region" description="Polar residues" evidence="1">
    <location>
        <begin position="640"/>
        <end position="655"/>
    </location>
</feature>
<evidence type="ECO:0000313" key="3">
    <source>
        <dbReference type="Proteomes" id="UP000754883"/>
    </source>
</evidence>
<feature type="compositionally biased region" description="Pro residues" evidence="1">
    <location>
        <begin position="161"/>
        <end position="175"/>
    </location>
</feature>
<feature type="compositionally biased region" description="Pro residues" evidence="1">
    <location>
        <begin position="288"/>
        <end position="298"/>
    </location>
</feature>
<feature type="region of interest" description="Disordered" evidence="1">
    <location>
        <begin position="1"/>
        <end position="131"/>
    </location>
</feature>
<feature type="compositionally biased region" description="Acidic residues" evidence="1">
    <location>
        <begin position="53"/>
        <end position="63"/>
    </location>
</feature>
<feature type="compositionally biased region" description="Basic residues" evidence="1">
    <location>
        <begin position="656"/>
        <end position="673"/>
    </location>
</feature>
<keyword evidence="3" id="KW-1185">Reference proteome</keyword>
<feature type="region of interest" description="Disordered" evidence="1">
    <location>
        <begin position="148"/>
        <end position="258"/>
    </location>
</feature>
<protein>
    <submittedName>
        <fullName evidence="2">Uncharacterized protein</fullName>
    </submittedName>
</protein>
<feature type="compositionally biased region" description="Polar residues" evidence="1">
    <location>
        <begin position="17"/>
        <end position="32"/>
    </location>
</feature>
<feature type="compositionally biased region" description="Basic and acidic residues" evidence="1">
    <location>
        <begin position="305"/>
        <end position="316"/>
    </location>
</feature>
<feature type="region of interest" description="Disordered" evidence="1">
    <location>
        <begin position="350"/>
        <end position="411"/>
    </location>
</feature>
<feature type="compositionally biased region" description="Polar residues" evidence="1">
    <location>
        <begin position="189"/>
        <end position="199"/>
    </location>
</feature>
<dbReference type="PANTHER" id="PTHR48176">
    <property type="entry name" value="DDRGK DOMAIN-CONTAINING PROTEIN 1"/>
    <property type="match status" value="1"/>
</dbReference>
<dbReference type="Proteomes" id="UP000754883">
    <property type="component" value="Unassembled WGS sequence"/>
</dbReference>
<gene>
    <name evidence="2" type="ORF">CBYS24578_00018669</name>
</gene>
<name>A0A9N9XZ65_9HYPO</name>
<organism evidence="2 3">
    <name type="scientific">Clonostachys byssicola</name>
    <dbReference type="NCBI Taxonomy" id="160290"/>
    <lineage>
        <taxon>Eukaryota</taxon>
        <taxon>Fungi</taxon>
        <taxon>Dikarya</taxon>
        <taxon>Ascomycota</taxon>
        <taxon>Pezizomycotina</taxon>
        <taxon>Sordariomycetes</taxon>
        <taxon>Hypocreomycetidae</taxon>
        <taxon>Hypocreales</taxon>
        <taxon>Bionectriaceae</taxon>
        <taxon>Clonostachys</taxon>
    </lineage>
</organism>
<feature type="compositionally biased region" description="Pro residues" evidence="1">
    <location>
        <begin position="102"/>
        <end position="111"/>
    </location>
</feature>
<feature type="compositionally biased region" description="Polar residues" evidence="1">
    <location>
        <begin position="736"/>
        <end position="761"/>
    </location>
</feature>
<dbReference type="InterPro" id="IPR050899">
    <property type="entry name" value="DDRGK_domain-containing"/>
</dbReference>